<evidence type="ECO:0000256" key="1">
    <source>
        <dbReference type="ARBA" id="ARBA00010333"/>
    </source>
</evidence>
<name>A0A8H2JKM3_9GAMM</name>
<dbReference type="OrthoDB" id="245568at2"/>
<accession>A0A8H2JKM3</accession>
<organism evidence="2 3">
    <name type="scientific">Colwellia ponticola</name>
    <dbReference type="NCBI Taxonomy" id="2304625"/>
    <lineage>
        <taxon>Bacteria</taxon>
        <taxon>Pseudomonadati</taxon>
        <taxon>Pseudomonadota</taxon>
        <taxon>Gammaproteobacteria</taxon>
        <taxon>Alteromonadales</taxon>
        <taxon>Colwelliaceae</taxon>
        <taxon>Colwellia</taxon>
    </lineage>
</organism>
<dbReference type="SUPFAM" id="SSF53850">
    <property type="entry name" value="Periplasmic binding protein-like II"/>
    <property type="match status" value="1"/>
</dbReference>
<dbReference type="Gene3D" id="3.40.190.10">
    <property type="entry name" value="Periplasmic binding protein-like II"/>
    <property type="match status" value="2"/>
</dbReference>
<dbReference type="AlphaFoldDB" id="A0A8H2JKM3"/>
<dbReference type="PANTHER" id="PTHR35936">
    <property type="entry name" value="MEMBRANE-BOUND LYTIC MUREIN TRANSGLYCOSYLASE F"/>
    <property type="match status" value="1"/>
</dbReference>
<proteinExistence type="inferred from homology"/>
<dbReference type="RefSeq" id="WP_138623574.1">
    <property type="nucleotide sequence ID" value="NZ_SZVP01000011.1"/>
</dbReference>
<evidence type="ECO:0000313" key="3">
    <source>
        <dbReference type="Proteomes" id="UP000307702"/>
    </source>
</evidence>
<gene>
    <name evidence="2" type="ORF">FCS21_11675</name>
</gene>
<dbReference type="Proteomes" id="UP000307702">
    <property type="component" value="Unassembled WGS sequence"/>
</dbReference>
<reference evidence="2 3" key="1">
    <citation type="submission" date="2019-05" db="EMBL/GenBank/DDBJ databases">
        <title>Colwellia ponticola sp. nov., isolated from seawater.</title>
        <authorList>
            <person name="Yoon J.-H."/>
        </authorList>
    </citation>
    <scope>NUCLEOTIDE SEQUENCE [LARGE SCALE GENOMIC DNA]</scope>
    <source>
        <strain evidence="2 3">OISW-25</strain>
    </source>
</reference>
<evidence type="ECO:0000313" key="2">
    <source>
        <dbReference type="EMBL" id="TMM44051.1"/>
    </source>
</evidence>
<keyword evidence="3" id="KW-1185">Reference proteome</keyword>
<dbReference type="EMBL" id="SZVP01000011">
    <property type="protein sequence ID" value="TMM44051.1"/>
    <property type="molecule type" value="Genomic_DNA"/>
</dbReference>
<sequence>MITNLIAKLIFIIIFAGISFTSYSASKVTLAVENSWPPYSDNQGNGLSKNIIKKAYQAVNVDVNFIVVPYARALHMVKIGSVDGAFNVTKQANTERIFSFGEESLLQAKASFYYHKNSTLDFSSAKSIPDNTIIALILGYEYGDTFQNNKHRFKEVRVVTQEQIINLIRKKRVDMAIMFDEVAKDTMTKMGLAHSAIKQGQINHQSDIYVAFNKKAETTKVIKLLDEGLRIIKSRTENNTEKKAEQTLSVKSAIEAN</sequence>
<comment type="caution">
    <text evidence="2">The sequence shown here is derived from an EMBL/GenBank/DDBJ whole genome shotgun (WGS) entry which is preliminary data.</text>
</comment>
<dbReference type="PANTHER" id="PTHR35936:SF25">
    <property type="entry name" value="ABC TRANSPORTER SUBSTRATE-BINDING PROTEIN"/>
    <property type="match status" value="1"/>
</dbReference>
<comment type="similarity">
    <text evidence="1">Belongs to the bacterial solute-binding protein 3 family.</text>
</comment>
<protein>
    <submittedName>
        <fullName evidence="2">Amino acid ABC transporter substrate-binding protein</fullName>
    </submittedName>
</protein>